<dbReference type="GO" id="GO:0006310">
    <property type="term" value="P:DNA recombination"/>
    <property type="evidence" value="ECO:0007669"/>
    <property type="project" value="InterPro"/>
</dbReference>
<dbReference type="InterPro" id="IPR029493">
    <property type="entry name" value="RecD2-like_HHH"/>
</dbReference>
<dbReference type="eggNOG" id="COG0507">
    <property type="taxonomic scope" value="Bacteria"/>
</dbReference>
<dbReference type="InterPro" id="IPR055446">
    <property type="entry name" value="RecD2_N_OB"/>
</dbReference>
<dbReference type="NCBIfam" id="TIGR01448">
    <property type="entry name" value="recD_rel"/>
    <property type="match status" value="1"/>
</dbReference>
<dbReference type="CDD" id="cd18809">
    <property type="entry name" value="SF1_C_RecD"/>
    <property type="match status" value="1"/>
</dbReference>
<dbReference type="GO" id="GO:0017116">
    <property type="term" value="F:single-stranded DNA helicase activity"/>
    <property type="evidence" value="ECO:0007669"/>
    <property type="project" value="TreeGrafter"/>
</dbReference>
<sequence>MIEYTGYIREIRFYNESSNYIVALIDVEQEDKLITMNGYMNNFNDYDKYLFVGDYEIHPKYGKQFKLSEYRIILAKESDEIIKYLSSPLFKGVGQKLAKQIVDSLGEDCLTMIKNDKHSLDCVMGMTEKRRDLIYEVLTNSDYDQEVMQFFMGHGISLKNLGLIQAFYKEKTLEVLQNNPYQLIEDIDGIGFKTADELALKTGGTLDNPHRIKAAIVYSIKQYGFNTGSTYCLIEEIIKTFKQLIYSIEENVFYEYLDELIDNGLIIKEDERYYYHEMYEAEVNISNYLKMRINHDDENIDVSRVNQLLQDFEKNQGITYAKKQKEALFYFLKSSVMILTGGPGTGKSTIVHALLKIYTSLYPEDRIGLVAPTGRAAKRLTELTGIEACTIHRLLKWDLHTNTFAINKTNPLDINVLIIDEFSMVDCLLLSKLFDAGRNIDKILFIGDYYQLPSVAPGNVLKDLIEAGVKTIELDEIFRQAKDSGIIQLAHHIINNEIDDIDLFSQYQDINFFPMLNYDVIKNVKTIVNKALEEGYDTSDIQVLAPMYHGVAGIDALNDALQDVFNPKDQCVDSYKIGRIEYRIGDKILQLKNRVDDNVFNGDIGILIDICRKDNFEYLQDTLIVDFDGNIVEYTSQNFNTITLAYCMSIHKSQGNEFKIVIMPVLSDYYIMLRRNLLYTAITRAKQSLFILGDAKAFMHGLHNYQDNRRKTTLKLRFEDKPEISVYDFL</sequence>
<protein>
    <recommendedName>
        <fullName evidence="3">ATP-dependent RecD2 DNA helicase</fullName>
        <ecNumber evidence="3">5.6.2.3</ecNumber>
    </recommendedName>
    <alternativeName>
        <fullName evidence="3">DNA 5'-3' helicase subunit RecD2</fullName>
    </alternativeName>
</protein>
<dbReference type="RefSeq" id="WP_004609280.1">
    <property type="nucleotide sequence ID" value="NZ_CP102275.1"/>
</dbReference>
<dbReference type="PANTHER" id="PTHR43788:SF6">
    <property type="entry name" value="DNA HELICASE B"/>
    <property type="match status" value="1"/>
</dbReference>
<dbReference type="Gene3D" id="3.40.50.300">
    <property type="entry name" value="P-loop containing nucleotide triphosphate hydrolases"/>
    <property type="match status" value="2"/>
</dbReference>
<accession>B1C0S4</accession>
<reference evidence="8" key="1">
    <citation type="submission" date="2008-02" db="EMBL/GenBank/DDBJ databases">
        <authorList>
            <person name="Fulton L."/>
            <person name="Clifton S."/>
            <person name="Fulton B."/>
            <person name="Xu J."/>
            <person name="Minx P."/>
            <person name="Pepin K.H."/>
            <person name="Johnson M."/>
            <person name="Thiruvilangam P."/>
            <person name="Bhonagiri V."/>
            <person name="Nash W.E."/>
            <person name="Mardis E.R."/>
            <person name="Wilson R.K."/>
        </authorList>
    </citation>
    <scope>NUCLEOTIDE SEQUENCE [LARGE SCALE GENOMIC DNA]</scope>
    <source>
        <strain evidence="8">DSM 1552</strain>
    </source>
</reference>
<evidence type="ECO:0000313" key="9">
    <source>
        <dbReference type="Proteomes" id="UP000004910"/>
    </source>
</evidence>
<comment type="similarity">
    <text evidence="3">Belongs to the RecD family. RecD2 subfamily.</text>
</comment>
<dbReference type="InterPro" id="IPR041451">
    <property type="entry name" value="RecD2_SH13"/>
</dbReference>
<dbReference type="InterPro" id="IPR027417">
    <property type="entry name" value="P-loop_NTPase"/>
</dbReference>
<comment type="catalytic activity">
    <reaction evidence="3">
        <text>ATP + H2O = ADP + phosphate + H(+)</text>
        <dbReference type="Rhea" id="RHEA:13065"/>
        <dbReference type="ChEBI" id="CHEBI:15377"/>
        <dbReference type="ChEBI" id="CHEBI:15378"/>
        <dbReference type="ChEBI" id="CHEBI:30616"/>
        <dbReference type="ChEBI" id="CHEBI:43474"/>
        <dbReference type="ChEBI" id="CHEBI:456216"/>
        <dbReference type="EC" id="5.6.2.3"/>
    </reaction>
</comment>
<gene>
    <name evidence="3" type="primary">recD2</name>
    <name evidence="8" type="ORF">CLOSPI_00803</name>
</gene>
<name>B1C0S4_9FIRM</name>
<dbReference type="HOGENOM" id="CLU_007524_0_1_9"/>
<dbReference type="Pfam" id="PF13538">
    <property type="entry name" value="UvrD_C_2"/>
    <property type="match status" value="1"/>
</dbReference>
<feature type="domain" description="UvrD-like helicase C-terminal" evidence="4">
    <location>
        <begin position="644"/>
        <end position="691"/>
    </location>
</feature>
<organism evidence="8 9">
    <name type="scientific">Thomasclavelia spiroformis DSM 1552</name>
    <dbReference type="NCBI Taxonomy" id="428126"/>
    <lineage>
        <taxon>Bacteria</taxon>
        <taxon>Bacillati</taxon>
        <taxon>Bacillota</taxon>
        <taxon>Erysipelotrichia</taxon>
        <taxon>Erysipelotrichales</taxon>
        <taxon>Coprobacillaceae</taxon>
        <taxon>Thomasclavelia</taxon>
    </lineage>
</organism>
<feature type="domain" description="ATP-dependent RecD2 DNA helicase OB-fold" evidence="7">
    <location>
        <begin position="1"/>
        <end position="72"/>
    </location>
</feature>
<evidence type="ECO:0000256" key="2">
    <source>
        <dbReference type="ARBA" id="ARBA00022840"/>
    </source>
</evidence>
<dbReference type="STRING" id="428126.CLOSPI_00803"/>
<evidence type="ECO:0000256" key="1">
    <source>
        <dbReference type="ARBA" id="ARBA00022741"/>
    </source>
</evidence>
<keyword evidence="3 8" id="KW-0347">Helicase</keyword>
<dbReference type="Pfam" id="PF18335">
    <property type="entry name" value="SH3_13"/>
    <property type="match status" value="1"/>
</dbReference>
<evidence type="ECO:0000313" key="8">
    <source>
        <dbReference type="EMBL" id="EDS75409.1"/>
    </source>
</evidence>
<feature type="domain" description="ATP-dependent RecD2 DNA helicase SH3" evidence="6">
    <location>
        <begin position="557"/>
        <end position="627"/>
    </location>
</feature>
<keyword evidence="1 3" id="KW-0547">Nucleotide-binding</keyword>
<dbReference type="CDD" id="cd17933">
    <property type="entry name" value="DEXSc_RecD-like"/>
    <property type="match status" value="1"/>
</dbReference>
<dbReference type="GO" id="GO:0009338">
    <property type="term" value="C:exodeoxyribonuclease V complex"/>
    <property type="evidence" value="ECO:0007669"/>
    <property type="project" value="TreeGrafter"/>
</dbReference>
<dbReference type="HAMAP" id="MF_01488">
    <property type="entry name" value="RecD2"/>
    <property type="match status" value="1"/>
</dbReference>
<dbReference type="GO" id="GO:0016887">
    <property type="term" value="F:ATP hydrolysis activity"/>
    <property type="evidence" value="ECO:0007669"/>
    <property type="project" value="RHEA"/>
</dbReference>
<dbReference type="EMBL" id="ABIK02000006">
    <property type="protein sequence ID" value="EDS75409.1"/>
    <property type="molecule type" value="Genomic_DNA"/>
</dbReference>
<proteinExistence type="inferred from homology"/>
<evidence type="ECO:0000259" key="5">
    <source>
        <dbReference type="Pfam" id="PF14490"/>
    </source>
</evidence>
<evidence type="ECO:0000256" key="3">
    <source>
        <dbReference type="HAMAP-Rule" id="MF_01488"/>
    </source>
</evidence>
<dbReference type="InterPro" id="IPR050534">
    <property type="entry name" value="Coronavir_polyprotein_1ab"/>
</dbReference>
<dbReference type="Proteomes" id="UP000004910">
    <property type="component" value="Unassembled WGS sequence"/>
</dbReference>
<reference evidence="8" key="2">
    <citation type="submission" date="2014-06" db="EMBL/GenBank/DDBJ databases">
        <title>Draft genome sequence of Clostridium spiroforme (DSM 1552).</title>
        <authorList>
            <person name="Sudarsanam P."/>
            <person name="Ley R."/>
            <person name="Guruge J."/>
            <person name="Turnbaugh P.J."/>
            <person name="Mahowald M."/>
            <person name="Liep D."/>
            <person name="Gordon J."/>
        </authorList>
    </citation>
    <scope>NUCLEOTIDE SEQUENCE</scope>
    <source>
        <strain evidence="8">DSM 1552</strain>
    </source>
</reference>
<comment type="function">
    <text evidence="3">DNA-dependent ATPase and ATP-dependent 5'-3' DNA helicase. Has no activity on blunt DNA or DNA with 3'-overhangs, requires at least 10 bases of 5'-ssDNA for helicase activity.</text>
</comment>
<evidence type="ECO:0000259" key="4">
    <source>
        <dbReference type="Pfam" id="PF13538"/>
    </source>
</evidence>
<dbReference type="Gene3D" id="2.30.30.940">
    <property type="match status" value="1"/>
</dbReference>
<dbReference type="GO" id="GO:0003677">
    <property type="term" value="F:DNA binding"/>
    <property type="evidence" value="ECO:0007669"/>
    <property type="project" value="UniProtKB-UniRule"/>
</dbReference>
<evidence type="ECO:0000259" key="7">
    <source>
        <dbReference type="Pfam" id="PF23139"/>
    </source>
</evidence>
<evidence type="ECO:0000259" key="6">
    <source>
        <dbReference type="Pfam" id="PF18335"/>
    </source>
</evidence>
<dbReference type="GO" id="GO:0043139">
    <property type="term" value="F:5'-3' DNA helicase activity"/>
    <property type="evidence" value="ECO:0007669"/>
    <property type="project" value="UniProtKB-UniRule"/>
</dbReference>
<dbReference type="GO" id="GO:0005524">
    <property type="term" value="F:ATP binding"/>
    <property type="evidence" value="ECO:0007669"/>
    <property type="project" value="UniProtKB-UniRule"/>
</dbReference>
<dbReference type="InterPro" id="IPR006345">
    <property type="entry name" value="RecD2"/>
</dbReference>
<keyword evidence="3" id="KW-0413">Isomerase</keyword>
<dbReference type="AlphaFoldDB" id="B1C0S4"/>
<feature type="binding site" evidence="3">
    <location>
        <begin position="344"/>
        <end position="348"/>
    </location>
    <ligand>
        <name>ATP</name>
        <dbReference type="ChEBI" id="CHEBI:30616"/>
    </ligand>
</feature>
<dbReference type="Gene3D" id="1.10.10.2220">
    <property type="match status" value="1"/>
</dbReference>
<dbReference type="Pfam" id="PF14490">
    <property type="entry name" value="HHH_RecD2"/>
    <property type="match status" value="1"/>
</dbReference>
<feature type="domain" description="ATP-dependent RecD2 DNA helicase-like helix-hairpin-helix" evidence="5">
    <location>
        <begin position="145"/>
        <end position="231"/>
    </location>
</feature>
<keyword evidence="2 3" id="KW-0067">ATP-binding</keyword>
<dbReference type="GeneID" id="94017631"/>
<dbReference type="SUPFAM" id="SSF52540">
    <property type="entry name" value="P-loop containing nucleoside triphosphate hydrolases"/>
    <property type="match status" value="1"/>
</dbReference>
<keyword evidence="3" id="KW-0378">Hydrolase</keyword>
<comment type="caution">
    <text evidence="8">The sequence shown here is derived from an EMBL/GenBank/DDBJ whole genome shotgun (WGS) entry which is preliminary data.</text>
</comment>
<dbReference type="Pfam" id="PF13245">
    <property type="entry name" value="AAA_19"/>
    <property type="match status" value="1"/>
</dbReference>
<keyword evidence="3" id="KW-0238">DNA-binding</keyword>
<keyword evidence="9" id="KW-1185">Reference proteome</keyword>
<dbReference type="EC" id="5.6.2.3" evidence="3"/>
<dbReference type="OrthoDB" id="9803432at2"/>
<dbReference type="PANTHER" id="PTHR43788">
    <property type="entry name" value="DNA2/NAM7 HELICASE FAMILY MEMBER"/>
    <property type="match status" value="1"/>
</dbReference>
<dbReference type="InterPro" id="IPR027785">
    <property type="entry name" value="UvrD-like_helicase_C"/>
</dbReference>
<dbReference type="Pfam" id="PF23139">
    <property type="entry name" value="OB_YrrC"/>
    <property type="match status" value="1"/>
</dbReference>